<dbReference type="GO" id="GO:0005886">
    <property type="term" value="C:plasma membrane"/>
    <property type="evidence" value="ECO:0007669"/>
    <property type="project" value="UniProtKB-SubCell"/>
</dbReference>
<name>A0A7W3PJD0_9MICO</name>
<comment type="similarity">
    <text evidence="7">Belongs to the binding-protein-dependent transport system permease family.</text>
</comment>
<evidence type="ECO:0000259" key="8">
    <source>
        <dbReference type="PROSITE" id="PS50928"/>
    </source>
</evidence>
<feature type="transmembrane region" description="Helical" evidence="7">
    <location>
        <begin position="191"/>
        <end position="210"/>
    </location>
</feature>
<dbReference type="EMBL" id="BJUV01000013">
    <property type="protein sequence ID" value="GEK83230.1"/>
    <property type="molecule type" value="Genomic_DNA"/>
</dbReference>
<keyword evidence="11" id="KW-1185">Reference proteome</keyword>
<reference evidence="9 11" key="1">
    <citation type="submission" date="2019-07" db="EMBL/GenBank/DDBJ databases">
        <title>Whole genome shotgun sequence of Frigoribacterium faeni NBRC 103066.</title>
        <authorList>
            <person name="Hosoyama A."/>
            <person name="Uohara A."/>
            <person name="Ohji S."/>
            <person name="Ichikawa N."/>
        </authorList>
    </citation>
    <scope>NUCLEOTIDE SEQUENCE [LARGE SCALE GENOMIC DNA]</scope>
    <source>
        <strain evidence="9 11">NBRC 103066</strain>
    </source>
</reference>
<evidence type="ECO:0000256" key="7">
    <source>
        <dbReference type="RuleBase" id="RU363032"/>
    </source>
</evidence>
<dbReference type="PANTHER" id="PTHR30450:SF14">
    <property type="entry name" value="TRANSPORTER, PERMEASE PROTEIN, PUTATIVE-RELATED"/>
    <property type="match status" value="1"/>
</dbReference>
<evidence type="ECO:0000256" key="2">
    <source>
        <dbReference type="ARBA" id="ARBA00022448"/>
    </source>
</evidence>
<gene>
    <name evidence="10" type="ORF">FB463_002556</name>
    <name evidence="9" type="ORF">FFA01_15390</name>
</gene>
<sequence length="224" mass="23346">MRDIEPAVLLPKIGTALLQTLQMVTVSFVLATVLGIVLGLVLYSTRRGNLLQNAVVFTTLNAVINVIRPIPFIILIVAISPLTRVVIGTSIGTNAAIFALTIVATFSIARIAETNLVAVDRGSVEAGAAMGASPIRVLATIVVPEALGPLVLGLTYIFVALVDATAVAGLVGGGGLGNLAITYGYQRFDTFVMVTVIVLIIVLVQVAQLLGNLVARRVLHETPA</sequence>
<keyword evidence="2 7" id="KW-0813">Transport</keyword>
<dbReference type="AlphaFoldDB" id="A0A7W3PJD0"/>
<dbReference type="InterPro" id="IPR035906">
    <property type="entry name" value="MetI-like_sf"/>
</dbReference>
<evidence type="ECO:0000256" key="3">
    <source>
        <dbReference type="ARBA" id="ARBA00022475"/>
    </source>
</evidence>
<dbReference type="SUPFAM" id="SSF161098">
    <property type="entry name" value="MetI-like"/>
    <property type="match status" value="1"/>
</dbReference>
<feature type="transmembrane region" description="Helical" evidence="7">
    <location>
        <begin position="155"/>
        <end position="179"/>
    </location>
</feature>
<organism evidence="10 12">
    <name type="scientific">Frigoribacterium faeni</name>
    <dbReference type="NCBI Taxonomy" id="145483"/>
    <lineage>
        <taxon>Bacteria</taxon>
        <taxon>Bacillati</taxon>
        <taxon>Actinomycetota</taxon>
        <taxon>Actinomycetes</taxon>
        <taxon>Micrococcales</taxon>
        <taxon>Microbacteriaceae</taxon>
        <taxon>Frigoribacterium</taxon>
    </lineage>
</organism>
<feature type="domain" description="ABC transmembrane type-1" evidence="8">
    <location>
        <begin position="17"/>
        <end position="210"/>
    </location>
</feature>
<keyword evidence="3" id="KW-1003">Cell membrane</keyword>
<dbReference type="Proteomes" id="UP000321154">
    <property type="component" value="Unassembled WGS sequence"/>
</dbReference>
<keyword evidence="4 7" id="KW-0812">Transmembrane</keyword>
<dbReference type="Gene3D" id="1.10.3720.10">
    <property type="entry name" value="MetI-like"/>
    <property type="match status" value="1"/>
</dbReference>
<evidence type="ECO:0000313" key="11">
    <source>
        <dbReference type="Proteomes" id="UP000321154"/>
    </source>
</evidence>
<dbReference type="RefSeq" id="WP_244289750.1">
    <property type="nucleotide sequence ID" value="NZ_BAAAHR010000007.1"/>
</dbReference>
<feature type="transmembrane region" description="Helical" evidence="7">
    <location>
        <begin position="55"/>
        <end position="79"/>
    </location>
</feature>
<comment type="subcellular location">
    <subcellularLocation>
        <location evidence="1 7">Cell membrane</location>
        <topology evidence="1 7">Multi-pass membrane protein</topology>
    </subcellularLocation>
</comment>
<evidence type="ECO:0000313" key="9">
    <source>
        <dbReference type="EMBL" id="GEK83230.1"/>
    </source>
</evidence>
<comment type="caution">
    <text evidence="10">The sequence shown here is derived from an EMBL/GenBank/DDBJ whole genome shotgun (WGS) entry which is preliminary data.</text>
</comment>
<dbReference type="Proteomes" id="UP000522688">
    <property type="component" value="Unassembled WGS sequence"/>
</dbReference>
<protein>
    <submittedName>
        <fullName evidence="9">ABC transporter permease</fullName>
    </submittedName>
    <submittedName>
        <fullName evidence="10">D-methionine transport system permease protein</fullName>
    </submittedName>
</protein>
<evidence type="ECO:0000256" key="1">
    <source>
        <dbReference type="ARBA" id="ARBA00004651"/>
    </source>
</evidence>
<dbReference type="PROSITE" id="PS50928">
    <property type="entry name" value="ABC_TM1"/>
    <property type="match status" value="1"/>
</dbReference>
<evidence type="ECO:0000256" key="5">
    <source>
        <dbReference type="ARBA" id="ARBA00022989"/>
    </source>
</evidence>
<keyword evidence="6 7" id="KW-0472">Membrane</keyword>
<dbReference type="GO" id="GO:0048473">
    <property type="term" value="P:D-methionine transmembrane transport"/>
    <property type="evidence" value="ECO:0007669"/>
    <property type="project" value="TreeGrafter"/>
</dbReference>
<accession>A0A7W3PJD0</accession>
<dbReference type="PANTHER" id="PTHR30450">
    <property type="entry name" value="ABC TRANSPORTER PERMEASE"/>
    <property type="match status" value="1"/>
</dbReference>
<evidence type="ECO:0000256" key="4">
    <source>
        <dbReference type="ARBA" id="ARBA00022692"/>
    </source>
</evidence>
<dbReference type="InterPro" id="IPR000515">
    <property type="entry name" value="MetI-like"/>
</dbReference>
<dbReference type="CDD" id="cd06261">
    <property type="entry name" value="TM_PBP2"/>
    <property type="match status" value="1"/>
</dbReference>
<evidence type="ECO:0000313" key="10">
    <source>
        <dbReference type="EMBL" id="MBA8814290.1"/>
    </source>
</evidence>
<evidence type="ECO:0000256" key="6">
    <source>
        <dbReference type="ARBA" id="ARBA00023136"/>
    </source>
</evidence>
<dbReference type="Pfam" id="PF00528">
    <property type="entry name" value="BPD_transp_1"/>
    <property type="match status" value="1"/>
</dbReference>
<proteinExistence type="inferred from homology"/>
<reference evidence="10 12" key="2">
    <citation type="submission" date="2020-07" db="EMBL/GenBank/DDBJ databases">
        <title>Sequencing the genomes of 1000 actinobacteria strains.</title>
        <authorList>
            <person name="Klenk H.-P."/>
        </authorList>
    </citation>
    <scope>NUCLEOTIDE SEQUENCE [LARGE SCALE GENOMIC DNA]</scope>
    <source>
        <strain evidence="10 12">DSM 10309</strain>
    </source>
</reference>
<dbReference type="EMBL" id="JACGWW010000003">
    <property type="protein sequence ID" value="MBA8814290.1"/>
    <property type="molecule type" value="Genomic_DNA"/>
</dbReference>
<feature type="transmembrane region" description="Helical" evidence="7">
    <location>
        <begin position="20"/>
        <end position="43"/>
    </location>
</feature>
<feature type="transmembrane region" description="Helical" evidence="7">
    <location>
        <begin position="91"/>
        <end position="112"/>
    </location>
</feature>
<dbReference type="InterPro" id="IPR051322">
    <property type="entry name" value="AA_ABC_Transporter_Permease"/>
</dbReference>
<keyword evidence="5 7" id="KW-1133">Transmembrane helix</keyword>
<evidence type="ECO:0000313" key="12">
    <source>
        <dbReference type="Proteomes" id="UP000522688"/>
    </source>
</evidence>